<protein>
    <submittedName>
        <fullName evidence="1">Uncharacterized protein</fullName>
    </submittedName>
</protein>
<evidence type="ECO:0000313" key="1">
    <source>
        <dbReference type="EMBL" id="JAH17233.1"/>
    </source>
</evidence>
<name>A0A0E9QMI9_ANGAN</name>
<accession>A0A0E9QMI9</accession>
<dbReference type="AlphaFoldDB" id="A0A0E9QMI9"/>
<reference evidence="1" key="1">
    <citation type="submission" date="2014-11" db="EMBL/GenBank/DDBJ databases">
        <authorList>
            <person name="Amaro Gonzalez C."/>
        </authorList>
    </citation>
    <scope>NUCLEOTIDE SEQUENCE</scope>
</reference>
<organism evidence="1">
    <name type="scientific">Anguilla anguilla</name>
    <name type="common">European freshwater eel</name>
    <name type="synonym">Muraena anguilla</name>
    <dbReference type="NCBI Taxonomy" id="7936"/>
    <lineage>
        <taxon>Eukaryota</taxon>
        <taxon>Metazoa</taxon>
        <taxon>Chordata</taxon>
        <taxon>Craniata</taxon>
        <taxon>Vertebrata</taxon>
        <taxon>Euteleostomi</taxon>
        <taxon>Actinopterygii</taxon>
        <taxon>Neopterygii</taxon>
        <taxon>Teleostei</taxon>
        <taxon>Anguilliformes</taxon>
        <taxon>Anguillidae</taxon>
        <taxon>Anguilla</taxon>
    </lineage>
</organism>
<sequence>MYNSEYQKYERNKDVELFLYVMQTEWLYKFNNC</sequence>
<dbReference type="EMBL" id="GBXM01091344">
    <property type="protein sequence ID" value="JAH17233.1"/>
    <property type="molecule type" value="Transcribed_RNA"/>
</dbReference>
<reference evidence="1" key="2">
    <citation type="journal article" date="2015" name="Fish Shellfish Immunol.">
        <title>Early steps in the European eel (Anguilla anguilla)-Vibrio vulnificus interaction in the gills: Role of the RtxA13 toxin.</title>
        <authorList>
            <person name="Callol A."/>
            <person name="Pajuelo D."/>
            <person name="Ebbesson L."/>
            <person name="Teles M."/>
            <person name="MacKenzie S."/>
            <person name="Amaro C."/>
        </authorList>
    </citation>
    <scope>NUCLEOTIDE SEQUENCE</scope>
</reference>
<proteinExistence type="predicted"/>